<protein>
    <submittedName>
        <fullName evidence="1">Uncharacterized protein</fullName>
    </submittedName>
</protein>
<proteinExistence type="predicted"/>
<comment type="caution">
    <text evidence="1">The sequence shown here is derived from an EMBL/GenBank/DDBJ whole genome shotgun (WGS) entry which is preliminary data.</text>
</comment>
<evidence type="ECO:0000313" key="1">
    <source>
        <dbReference type="EMBL" id="KDD67777.1"/>
    </source>
</evidence>
<accession>A0A059L0E3</accession>
<dbReference type="EMBL" id="AZQQ01000082">
    <property type="protein sequence ID" value="KDD67777.1"/>
    <property type="molecule type" value="Genomic_DNA"/>
</dbReference>
<gene>
    <name evidence="1" type="ORF">V466_17795</name>
</gene>
<dbReference type="RefSeq" id="WP_033058576.1">
    <property type="nucleotide sequence ID" value="NZ_AZQQ01000082.1"/>
</dbReference>
<evidence type="ECO:0000313" key="2">
    <source>
        <dbReference type="Proteomes" id="UP000026739"/>
    </source>
</evidence>
<organism evidence="1 2">
    <name type="scientific">Pseudomonas mandelii PD30</name>
    <dbReference type="NCBI Taxonomy" id="1419583"/>
    <lineage>
        <taxon>Bacteria</taxon>
        <taxon>Pseudomonadati</taxon>
        <taxon>Pseudomonadota</taxon>
        <taxon>Gammaproteobacteria</taxon>
        <taxon>Pseudomonadales</taxon>
        <taxon>Pseudomonadaceae</taxon>
        <taxon>Pseudomonas</taxon>
    </lineage>
</organism>
<dbReference type="AlphaFoldDB" id="A0A059L0E3"/>
<name>A0A059L0E3_9PSED</name>
<sequence length="202" mass="23094">MKRNYSPFKGPFLDSYSIGFRLYQAGAINWRHRTIAGVSWNGEEQEAFFFSPDGLALPLKANPWELPELIRKNAVRREFSSVHGTGYFAMSDSRLDSLKTRGMTDWVTYWLVDQSAGYANDPAVWQRITDEDLAVEKTATKNLHQSMRLTSDLTEYVDECLAQRRDVMAVEYRRRCAEDSKILAWLKGETPPPLFASAQEAA</sequence>
<reference evidence="1 2" key="1">
    <citation type="submission" date="2013-12" db="EMBL/GenBank/DDBJ databases">
        <authorList>
            <person name="Formusa P.A."/>
            <person name="Habash M."/>
            <person name="Lee H."/>
            <person name="Trevors J.T."/>
        </authorList>
    </citation>
    <scope>NUCLEOTIDE SEQUENCE [LARGE SCALE GENOMIC DNA]</scope>
    <source>
        <strain evidence="1 2">PD30</strain>
    </source>
</reference>
<dbReference type="Proteomes" id="UP000026739">
    <property type="component" value="Unassembled WGS sequence"/>
</dbReference>